<dbReference type="AlphaFoldDB" id="A0A3S5CLI9"/>
<feature type="region of interest" description="Disordered" evidence="1">
    <location>
        <begin position="1"/>
        <end position="24"/>
    </location>
</feature>
<feature type="region of interest" description="Disordered" evidence="1">
    <location>
        <begin position="116"/>
        <end position="142"/>
    </location>
</feature>
<feature type="compositionally biased region" description="Basic residues" evidence="1">
    <location>
        <begin position="122"/>
        <end position="133"/>
    </location>
</feature>
<evidence type="ECO:0000313" key="2">
    <source>
        <dbReference type="EMBL" id="VEL30994.1"/>
    </source>
</evidence>
<dbReference type="OrthoDB" id="6086776at2759"/>
<evidence type="ECO:0000313" key="3">
    <source>
        <dbReference type="Proteomes" id="UP000784294"/>
    </source>
</evidence>
<protein>
    <submittedName>
        <fullName evidence="2">Uncharacterized protein</fullName>
    </submittedName>
</protein>
<dbReference type="EMBL" id="CAAALY010117633">
    <property type="protein sequence ID" value="VEL30994.1"/>
    <property type="molecule type" value="Genomic_DNA"/>
</dbReference>
<accession>A0A3S5CLI9</accession>
<proteinExistence type="predicted"/>
<dbReference type="Proteomes" id="UP000784294">
    <property type="component" value="Unassembled WGS sequence"/>
</dbReference>
<organism evidence="2 3">
    <name type="scientific">Protopolystoma xenopodis</name>
    <dbReference type="NCBI Taxonomy" id="117903"/>
    <lineage>
        <taxon>Eukaryota</taxon>
        <taxon>Metazoa</taxon>
        <taxon>Spiralia</taxon>
        <taxon>Lophotrochozoa</taxon>
        <taxon>Platyhelminthes</taxon>
        <taxon>Monogenea</taxon>
        <taxon>Polyopisthocotylea</taxon>
        <taxon>Polystomatidea</taxon>
        <taxon>Polystomatidae</taxon>
        <taxon>Protopolystoma</taxon>
    </lineage>
</organism>
<sequence>MAFDRDLATESPLTDTTQGASSSGLTCQLKYAELEISSNSASSPPPYHDNTFTTTSHMSPALSAISNAPFFLPSQYEEVQSYPQLQLQFRHPNKAQELPCQQSSIQFHSPVHSYKYSSQNQHQHHHQHQHQHQKQQFQHQQHQQQQQRWFHELVLVRTKSNWKFYLLGLIVADLFVSFLTDTSTVSREAFVRSAFAWLDQKCSLTQLRPRKSTHCTIQPCLHGNIALSTGPLSATHTLNVSKHNFIVAI</sequence>
<feature type="compositionally biased region" description="Polar residues" evidence="1">
    <location>
        <begin position="11"/>
        <end position="24"/>
    </location>
</feature>
<comment type="caution">
    <text evidence="2">The sequence shown here is derived from an EMBL/GenBank/DDBJ whole genome shotgun (WGS) entry which is preliminary data.</text>
</comment>
<evidence type="ECO:0000256" key="1">
    <source>
        <dbReference type="SAM" id="MobiDB-lite"/>
    </source>
</evidence>
<keyword evidence="3" id="KW-1185">Reference proteome</keyword>
<gene>
    <name evidence="2" type="ORF">PXEA_LOCUS24434</name>
</gene>
<reference evidence="2" key="1">
    <citation type="submission" date="2018-11" db="EMBL/GenBank/DDBJ databases">
        <authorList>
            <consortium name="Pathogen Informatics"/>
        </authorList>
    </citation>
    <scope>NUCLEOTIDE SEQUENCE</scope>
</reference>
<name>A0A3S5CLI9_9PLAT</name>